<dbReference type="Pfam" id="PF06853">
    <property type="entry name" value="DUF1249"/>
    <property type="match status" value="1"/>
</dbReference>
<reference evidence="2" key="1">
    <citation type="submission" date="2016-10" db="EMBL/GenBank/DDBJ databases">
        <authorList>
            <person name="Varghese N."/>
            <person name="Submissions S."/>
        </authorList>
    </citation>
    <scope>NUCLEOTIDE SEQUENCE [LARGE SCALE GENOMIC DNA]</scope>
    <source>
        <strain evidence="2">JCM 14963</strain>
    </source>
</reference>
<evidence type="ECO:0000313" key="1">
    <source>
        <dbReference type="EMBL" id="SDS25874.1"/>
    </source>
</evidence>
<dbReference type="PANTHER" id="PTHR38774">
    <property type="entry name" value="CYTOPLASMIC PROTEIN-RELATED"/>
    <property type="match status" value="1"/>
</dbReference>
<dbReference type="STRING" id="472181.SAMN05216271_1518"/>
<dbReference type="Proteomes" id="UP000243413">
    <property type="component" value="Chromosome I"/>
</dbReference>
<dbReference type="RefSeq" id="WP_092285341.1">
    <property type="nucleotide sequence ID" value="NZ_LT629763.1"/>
</dbReference>
<dbReference type="InterPro" id="IPR009659">
    <property type="entry name" value="DUF1249"/>
</dbReference>
<dbReference type="EMBL" id="LT629763">
    <property type="protein sequence ID" value="SDS25874.1"/>
    <property type="molecule type" value="Genomic_DNA"/>
</dbReference>
<gene>
    <name evidence="1" type="ORF">SAMN05216271_1518</name>
</gene>
<dbReference type="AlphaFoldDB" id="A0A1H1QR27"/>
<proteinExistence type="predicted"/>
<protein>
    <recommendedName>
        <fullName evidence="3">DUF1249 domain-containing protein</fullName>
    </recommendedName>
</protein>
<accession>A0A1H1QR27</accession>
<organism evidence="1 2">
    <name type="scientific">Halopseudomonas sabulinigri</name>
    <dbReference type="NCBI Taxonomy" id="472181"/>
    <lineage>
        <taxon>Bacteria</taxon>
        <taxon>Pseudomonadati</taxon>
        <taxon>Pseudomonadota</taxon>
        <taxon>Gammaproteobacteria</taxon>
        <taxon>Pseudomonadales</taxon>
        <taxon>Pseudomonadaceae</taxon>
        <taxon>Halopseudomonas</taxon>
    </lineage>
</organism>
<name>A0A1H1QR27_9GAMM</name>
<evidence type="ECO:0008006" key="3">
    <source>
        <dbReference type="Google" id="ProtNLM"/>
    </source>
</evidence>
<sequence>MNALRKPRYRVDLIGLQALCETNYWRLLKLMPAMHEQDERRITLDAGDGQPQALQMRVLERCRYTSTLLLAHERNHEWVTPPSMEVRLYHDAGLAEVVAAYNSRRFRGVYPYPNEQMLQPDEKYQLNQFLGEWLGYCQRHGQSAQPFSFVQ</sequence>
<dbReference type="PANTHER" id="PTHR38774:SF1">
    <property type="entry name" value="CYTOPLASMIC PROTEIN"/>
    <property type="match status" value="1"/>
</dbReference>
<dbReference type="OrthoDB" id="9793663at2"/>
<evidence type="ECO:0000313" key="2">
    <source>
        <dbReference type="Proteomes" id="UP000243413"/>
    </source>
</evidence>